<dbReference type="Proteomes" id="UP000781932">
    <property type="component" value="Unassembled WGS sequence"/>
</dbReference>
<accession>A0A9P6ICR0</accession>
<protein>
    <recommendedName>
        <fullName evidence="2">Ecp2 effector protein-like domain-containing protein</fullName>
    </recommendedName>
</protein>
<sequence length="195" mass="20809">MAIHQLKGLLCWVTALSFAALAAGSPLPDIVPRALTNSDGTPSTLLINRNLQFTQDSEAHLAKRFPFSAGRDEWCGEVAEDPATDFSASAPLAADCAALVSSLNNQNGFWTLQPGDFGTGGEWARVAGSGTCSFAARYADAGSAASPVRIGTNDIRFYANRYAVLERDGKLGLQGTVQCNNDERMVFVTWGFIRS</sequence>
<comment type="caution">
    <text evidence="3">The sequence shown here is derived from an EMBL/GenBank/DDBJ whole genome shotgun (WGS) entry which is preliminary data.</text>
</comment>
<name>A0A9P6ICR0_9PEZI</name>
<feature type="signal peptide" evidence="1">
    <location>
        <begin position="1"/>
        <end position="24"/>
    </location>
</feature>
<dbReference type="RefSeq" id="XP_038749696.1">
    <property type="nucleotide sequence ID" value="XM_038884908.1"/>
</dbReference>
<reference evidence="3" key="2">
    <citation type="submission" date="2020-11" db="EMBL/GenBank/DDBJ databases">
        <title>Whole genome sequencing of Colletotrichum sp.</title>
        <authorList>
            <person name="Li H."/>
        </authorList>
    </citation>
    <scope>NUCLEOTIDE SEQUENCE</scope>
    <source>
        <strain evidence="3">CkLH20</strain>
    </source>
</reference>
<gene>
    <name evidence="3" type="ORF">CkaCkLH20_02189</name>
</gene>
<dbReference type="GeneID" id="62157982"/>
<reference evidence="3" key="1">
    <citation type="submission" date="2020-03" db="EMBL/GenBank/DDBJ databases">
        <authorList>
            <person name="He L."/>
        </authorList>
    </citation>
    <scope>NUCLEOTIDE SEQUENCE</scope>
    <source>
        <strain evidence="3">CkLH20</strain>
    </source>
</reference>
<evidence type="ECO:0000313" key="3">
    <source>
        <dbReference type="EMBL" id="KAF9880235.1"/>
    </source>
</evidence>
<organism evidence="3 4">
    <name type="scientific">Colletotrichum karsti</name>
    <dbReference type="NCBI Taxonomy" id="1095194"/>
    <lineage>
        <taxon>Eukaryota</taxon>
        <taxon>Fungi</taxon>
        <taxon>Dikarya</taxon>
        <taxon>Ascomycota</taxon>
        <taxon>Pezizomycotina</taxon>
        <taxon>Sordariomycetes</taxon>
        <taxon>Hypocreomycetidae</taxon>
        <taxon>Glomerellales</taxon>
        <taxon>Glomerellaceae</taxon>
        <taxon>Colletotrichum</taxon>
        <taxon>Colletotrichum boninense species complex</taxon>
    </lineage>
</organism>
<feature type="chain" id="PRO_5040248238" description="Ecp2 effector protein-like domain-containing protein" evidence="1">
    <location>
        <begin position="25"/>
        <end position="195"/>
    </location>
</feature>
<evidence type="ECO:0000256" key="1">
    <source>
        <dbReference type="SAM" id="SignalP"/>
    </source>
</evidence>
<dbReference type="Pfam" id="PF14856">
    <property type="entry name" value="Hce2"/>
    <property type="match status" value="1"/>
</dbReference>
<keyword evidence="4" id="KW-1185">Reference proteome</keyword>
<dbReference type="InterPro" id="IPR029226">
    <property type="entry name" value="Ecp2-like"/>
</dbReference>
<dbReference type="AlphaFoldDB" id="A0A9P6ICR0"/>
<evidence type="ECO:0000259" key="2">
    <source>
        <dbReference type="Pfam" id="PF14856"/>
    </source>
</evidence>
<feature type="domain" description="Ecp2 effector protein-like" evidence="2">
    <location>
        <begin position="75"/>
        <end position="179"/>
    </location>
</feature>
<dbReference type="EMBL" id="JAATWM020000005">
    <property type="protein sequence ID" value="KAF9880235.1"/>
    <property type="molecule type" value="Genomic_DNA"/>
</dbReference>
<proteinExistence type="predicted"/>
<dbReference type="OrthoDB" id="4829822at2759"/>
<evidence type="ECO:0000313" key="4">
    <source>
        <dbReference type="Proteomes" id="UP000781932"/>
    </source>
</evidence>
<keyword evidence="1" id="KW-0732">Signal</keyword>